<evidence type="ECO:0000313" key="7">
    <source>
        <dbReference type="EMBL" id="RDW63343.1"/>
    </source>
</evidence>
<name>A0A3D8QNE1_9HELO</name>
<evidence type="ECO:0000313" key="8">
    <source>
        <dbReference type="Proteomes" id="UP000256645"/>
    </source>
</evidence>
<proteinExistence type="predicted"/>
<keyword evidence="4" id="KW-0560">Oxidoreductase</keyword>
<dbReference type="InterPro" id="IPR002938">
    <property type="entry name" value="FAD-bd"/>
</dbReference>
<keyword evidence="8" id="KW-1185">Reference proteome</keyword>
<dbReference type="SUPFAM" id="SSF51905">
    <property type="entry name" value="FAD/NAD(P)-binding domain"/>
    <property type="match status" value="1"/>
</dbReference>
<dbReference type="Pfam" id="PF01494">
    <property type="entry name" value="FAD_binding_3"/>
    <property type="match status" value="1"/>
</dbReference>
<sequence length="425" mass="46916">MESSTETGAYAGPFHVIIIGAGACGLMIAQGLKKVINNVPYTIYEKESIKGRVRDWGMAYHWSSDFIPKLLPQSIIDKLPLSEADYGLTTPQGAPHEYVTARNTSTGEVMKKIPLRGGRRVSRKRFRQVLSEGIDIKYDKNVENITYLTSGVCVSFTDGSKALGSIVVGADGGGSRIRRLLLGKKAEPTALPIIMNNFNVQYTAEQALFIRSKLAPFTDLGVHPKGMFYLMNLQNVPNPEDPSTWSFQMSTSWPVTLRPLAEEENTSEGRLKILKELTADHAEPRKSAMAWVPDDYPVPKDRLAIWSPIPWDHHNGRVTMAGDAAHAMTYHRGQGLNNCINDAANLVTGLVEVNDGARSLSEFIDEYQVEVVTRGAAEVEMSKQQSLMMHSWDQFIESPVMTYGTAGITELKEKKNKAARGGSVL</sequence>
<evidence type="ECO:0000256" key="2">
    <source>
        <dbReference type="ARBA" id="ARBA00022630"/>
    </source>
</evidence>
<dbReference type="AlphaFoldDB" id="A0A3D8QNE1"/>
<protein>
    <recommendedName>
        <fullName evidence="6">FAD-binding domain-containing protein</fullName>
    </recommendedName>
</protein>
<dbReference type="PANTHER" id="PTHR47178">
    <property type="entry name" value="MONOOXYGENASE, FAD-BINDING"/>
    <property type="match status" value="1"/>
</dbReference>
<comment type="caution">
    <text evidence="7">The sequence shown here is derived from an EMBL/GenBank/DDBJ whole genome shotgun (WGS) entry which is preliminary data.</text>
</comment>
<dbReference type="GO" id="GO:0071949">
    <property type="term" value="F:FAD binding"/>
    <property type="evidence" value="ECO:0007669"/>
    <property type="project" value="InterPro"/>
</dbReference>
<evidence type="ECO:0000256" key="3">
    <source>
        <dbReference type="ARBA" id="ARBA00022827"/>
    </source>
</evidence>
<dbReference type="Proteomes" id="UP000256645">
    <property type="component" value="Unassembled WGS sequence"/>
</dbReference>
<dbReference type="GO" id="GO:0004497">
    <property type="term" value="F:monooxygenase activity"/>
    <property type="evidence" value="ECO:0007669"/>
    <property type="project" value="UniProtKB-KW"/>
</dbReference>
<evidence type="ECO:0000256" key="1">
    <source>
        <dbReference type="ARBA" id="ARBA00001974"/>
    </source>
</evidence>
<dbReference type="OrthoDB" id="47494at2759"/>
<accession>A0A3D8QNE1</accession>
<evidence type="ECO:0000259" key="6">
    <source>
        <dbReference type="Pfam" id="PF01494"/>
    </source>
</evidence>
<dbReference type="STRING" id="1849047.A0A3D8QNE1"/>
<dbReference type="PRINTS" id="PR00420">
    <property type="entry name" value="RNGMNOXGNASE"/>
</dbReference>
<dbReference type="PANTHER" id="PTHR47178:SF2">
    <property type="entry name" value="FAD-BINDING DOMAIN-CONTAINING PROTEIN"/>
    <property type="match status" value="1"/>
</dbReference>
<reference evidence="7 8" key="1">
    <citation type="journal article" date="2018" name="IMA Fungus">
        <title>IMA Genome-F 9: Draft genome sequence of Annulohypoxylon stygium, Aspergillus mulundensis, Berkeleyomyces basicola (syn. Thielaviopsis basicola), Ceratocystis smalleyi, two Cercospora beticola strains, Coleophoma cylindrospora, Fusarium fracticaudum, Phialophora cf. hyalina, and Morchella septimelata.</title>
        <authorList>
            <person name="Wingfield B.D."/>
            <person name="Bills G.F."/>
            <person name="Dong Y."/>
            <person name="Huang W."/>
            <person name="Nel W.J."/>
            <person name="Swalarsk-Parry B.S."/>
            <person name="Vaghefi N."/>
            <person name="Wilken P.M."/>
            <person name="An Z."/>
            <person name="de Beer Z.W."/>
            <person name="De Vos L."/>
            <person name="Chen L."/>
            <person name="Duong T.A."/>
            <person name="Gao Y."/>
            <person name="Hammerbacher A."/>
            <person name="Kikkert J.R."/>
            <person name="Li Y."/>
            <person name="Li H."/>
            <person name="Li K."/>
            <person name="Li Q."/>
            <person name="Liu X."/>
            <person name="Ma X."/>
            <person name="Naidoo K."/>
            <person name="Pethybridge S.J."/>
            <person name="Sun J."/>
            <person name="Steenkamp E.T."/>
            <person name="van der Nest M.A."/>
            <person name="van Wyk S."/>
            <person name="Wingfield M.J."/>
            <person name="Xiong C."/>
            <person name="Yue Q."/>
            <person name="Zhang X."/>
        </authorList>
    </citation>
    <scope>NUCLEOTIDE SEQUENCE [LARGE SCALE GENOMIC DNA]</scope>
    <source>
        <strain evidence="7 8">BP6252</strain>
    </source>
</reference>
<feature type="domain" description="FAD-binding" evidence="6">
    <location>
        <begin position="167"/>
        <end position="377"/>
    </location>
</feature>
<gene>
    <name evidence="7" type="ORF">BP6252_10888</name>
</gene>
<evidence type="ECO:0000256" key="4">
    <source>
        <dbReference type="ARBA" id="ARBA00023002"/>
    </source>
</evidence>
<dbReference type="EMBL" id="PDLM01000013">
    <property type="protein sequence ID" value="RDW63343.1"/>
    <property type="molecule type" value="Genomic_DNA"/>
</dbReference>
<keyword evidence="3" id="KW-0274">FAD</keyword>
<organism evidence="7 8">
    <name type="scientific">Coleophoma cylindrospora</name>
    <dbReference type="NCBI Taxonomy" id="1849047"/>
    <lineage>
        <taxon>Eukaryota</taxon>
        <taxon>Fungi</taxon>
        <taxon>Dikarya</taxon>
        <taxon>Ascomycota</taxon>
        <taxon>Pezizomycotina</taxon>
        <taxon>Leotiomycetes</taxon>
        <taxon>Helotiales</taxon>
        <taxon>Dermateaceae</taxon>
        <taxon>Coleophoma</taxon>
    </lineage>
</organism>
<dbReference type="Gene3D" id="3.50.50.60">
    <property type="entry name" value="FAD/NAD(P)-binding domain"/>
    <property type="match status" value="1"/>
</dbReference>
<keyword evidence="5" id="KW-0503">Monooxygenase</keyword>
<dbReference type="InterPro" id="IPR036188">
    <property type="entry name" value="FAD/NAD-bd_sf"/>
</dbReference>
<keyword evidence="2" id="KW-0285">Flavoprotein</keyword>
<comment type="cofactor">
    <cofactor evidence="1">
        <name>FAD</name>
        <dbReference type="ChEBI" id="CHEBI:57692"/>
    </cofactor>
</comment>
<evidence type="ECO:0000256" key="5">
    <source>
        <dbReference type="ARBA" id="ARBA00023033"/>
    </source>
</evidence>